<dbReference type="EMBL" id="CP051487">
    <property type="protein sequence ID" value="QJC80084.1"/>
    <property type="molecule type" value="Genomic_DNA"/>
</dbReference>
<feature type="domain" description="Major facilitator superfamily (MFS) profile" evidence="7">
    <location>
        <begin position="20"/>
        <end position="470"/>
    </location>
</feature>
<protein>
    <submittedName>
        <fullName evidence="8">MFS transporter</fullName>
    </submittedName>
</protein>
<evidence type="ECO:0000256" key="2">
    <source>
        <dbReference type="ARBA" id="ARBA00022448"/>
    </source>
</evidence>
<dbReference type="InterPro" id="IPR036259">
    <property type="entry name" value="MFS_trans_sf"/>
</dbReference>
<feature type="transmembrane region" description="Helical" evidence="6">
    <location>
        <begin position="86"/>
        <end position="105"/>
    </location>
</feature>
<feature type="transmembrane region" description="Helical" evidence="6">
    <location>
        <begin position="111"/>
        <end position="132"/>
    </location>
</feature>
<feature type="transmembrane region" description="Helical" evidence="6">
    <location>
        <begin position="273"/>
        <end position="297"/>
    </location>
</feature>
<accession>A0AAE7DF20</accession>
<evidence type="ECO:0000259" key="7">
    <source>
        <dbReference type="PROSITE" id="PS50850"/>
    </source>
</evidence>
<dbReference type="PROSITE" id="PS50850">
    <property type="entry name" value="MFS"/>
    <property type="match status" value="1"/>
</dbReference>
<feature type="transmembrane region" description="Helical" evidence="6">
    <location>
        <begin position="58"/>
        <end position="74"/>
    </location>
</feature>
<feature type="transmembrane region" description="Helical" evidence="6">
    <location>
        <begin position="144"/>
        <end position="166"/>
    </location>
</feature>
<keyword evidence="2" id="KW-0813">Transport</keyword>
<dbReference type="CDD" id="cd17321">
    <property type="entry name" value="MFS_MMR_MDR_like"/>
    <property type="match status" value="1"/>
</dbReference>
<evidence type="ECO:0000256" key="3">
    <source>
        <dbReference type="ARBA" id="ARBA00022692"/>
    </source>
</evidence>
<dbReference type="GO" id="GO:0016020">
    <property type="term" value="C:membrane"/>
    <property type="evidence" value="ECO:0007669"/>
    <property type="project" value="UniProtKB-SubCell"/>
</dbReference>
<reference evidence="8 9" key="1">
    <citation type="submission" date="2020-04" db="EMBL/GenBank/DDBJ databases">
        <authorList>
            <person name="Yao Y."/>
            <person name="He Z."/>
        </authorList>
    </citation>
    <scope>NUCLEOTIDE SEQUENCE [LARGE SCALE GENOMIC DNA]</scope>
    <source>
        <strain evidence="8 9">CY-1</strain>
    </source>
</reference>
<dbReference type="KEGG" id="pum:HGP31_17830"/>
<keyword evidence="3 6" id="KW-0812">Transmembrane</keyword>
<dbReference type="PANTHER" id="PTHR42718:SF9">
    <property type="entry name" value="MAJOR FACILITATOR SUPERFAMILY MULTIDRUG TRANSPORTER MFSC"/>
    <property type="match status" value="1"/>
</dbReference>
<keyword evidence="5 6" id="KW-0472">Membrane</keyword>
<dbReference type="Proteomes" id="UP000501367">
    <property type="component" value="Chromosome"/>
</dbReference>
<keyword evidence="4 6" id="KW-1133">Transmembrane helix</keyword>
<dbReference type="Pfam" id="PF07690">
    <property type="entry name" value="MFS_1"/>
    <property type="match status" value="1"/>
</dbReference>
<dbReference type="InterPro" id="IPR020846">
    <property type="entry name" value="MFS_dom"/>
</dbReference>
<dbReference type="Gene3D" id="1.20.1720.10">
    <property type="entry name" value="Multidrug resistance protein D"/>
    <property type="match status" value="1"/>
</dbReference>
<evidence type="ECO:0000256" key="6">
    <source>
        <dbReference type="SAM" id="Phobius"/>
    </source>
</evidence>
<proteinExistence type="predicted"/>
<dbReference type="SUPFAM" id="SSF103473">
    <property type="entry name" value="MFS general substrate transporter"/>
    <property type="match status" value="1"/>
</dbReference>
<name>A0AAE7DF20_9PSED</name>
<dbReference type="InterPro" id="IPR011701">
    <property type="entry name" value="MFS"/>
</dbReference>
<evidence type="ECO:0000256" key="4">
    <source>
        <dbReference type="ARBA" id="ARBA00022989"/>
    </source>
</evidence>
<feature type="transmembrane region" description="Helical" evidence="6">
    <location>
        <begin position="442"/>
        <end position="463"/>
    </location>
</feature>
<evidence type="ECO:0000256" key="5">
    <source>
        <dbReference type="ARBA" id="ARBA00023136"/>
    </source>
</evidence>
<evidence type="ECO:0000313" key="9">
    <source>
        <dbReference type="Proteomes" id="UP000501367"/>
    </source>
</evidence>
<feature type="transmembrane region" description="Helical" evidence="6">
    <location>
        <begin position="339"/>
        <end position="357"/>
    </location>
</feature>
<dbReference type="RefSeq" id="WP_168758315.1">
    <property type="nucleotide sequence ID" value="NZ_CP051487.1"/>
</dbReference>
<dbReference type="GeneID" id="72195461"/>
<dbReference type="PANTHER" id="PTHR42718">
    <property type="entry name" value="MAJOR FACILITATOR SUPERFAMILY MULTIDRUG TRANSPORTER MFSC"/>
    <property type="match status" value="1"/>
</dbReference>
<evidence type="ECO:0000256" key="1">
    <source>
        <dbReference type="ARBA" id="ARBA00004141"/>
    </source>
</evidence>
<feature type="transmembrane region" description="Helical" evidence="6">
    <location>
        <begin position="234"/>
        <end position="252"/>
    </location>
</feature>
<dbReference type="GO" id="GO:0022857">
    <property type="term" value="F:transmembrane transporter activity"/>
    <property type="evidence" value="ECO:0007669"/>
    <property type="project" value="InterPro"/>
</dbReference>
<evidence type="ECO:0000313" key="8">
    <source>
        <dbReference type="EMBL" id="QJC80084.1"/>
    </source>
</evidence>
<dbReference type="PRINTS" id="PR01036">
    <property type="entry name" value="TCRTETB"/>
</dbReference>
<feature type="transmembrane region" description="Helical" evidence="6">
    <location>
        <begin position="363"/>
        <end position="380"/>
    </location>
</feature>
<feature type="transmembrane region" description="Helical" evidence="6">
    <location>
        <begin position="210"/>
        <end position="228"/>
    </location>
</feature>
<feature type="transmembrane region" description="Helical" evidence="6">
    <location>
        <begin position="309"/>
        <end position="327"/>
    </location>
</feature>
<dbReference type="Gene3D" id="1.20.1250.20">
    <property type="entry name" value="MFS general substrate transporter like domains"/>
    <property type="match status" value="1"/>
</dbReference>
<comment type="subcellular location">
    <subcellularLocation>
        <location evidence="1">Membrane</location>
        <topology evidence="1">Multi-pass membrane protein</topology>
    </subcellularLocation>
</comment>
<gene>
    <name evidence="8" type="ORF">HGP31_17830</name>
</gene>
<sequence length="470" mass="48036">MNDGSAVAAVTQQSLSVKGALASLSLAMLLSSLGTSIANVGLPSLAQAFSASFQQVQWVVIAYLLVITTLIVSVGRFGDLVGRRRLLLCGIALFTLASACCALAPNLGLLIAARALQGLGAAIMMALTLAFVGETVAKGKTGGAMGLLGTMSAIGTALGPALGGVLIGEFGWRSMFLISVPLGMATWLLAQRYLPDDRPAQSGRTGFDPAGTLLLALSLAAYALAMTLGRAHFGLPNIVLLLAACLGLGLFVRVESRVAAPLVRLALFRDSRLSGSLAMSLLVTTVMMATLLVGPFYLSQTLRLSAMEIGLVLSVGPLVAALTGAPAGRIVDRCGAPGMTLAGLLGMALGCLMLSLVPESFGVGGYLAPMVVLTLGYAVFQTANNTAVMLDVAPYQRGVVSGLLNLSRNLGLVTGASALSAVFALASRAVDIGTAHPQAIASGLRTTFLVALGLIVVACLIAWRRQANGR</sequence>
<dbReference type="AlphaFoldDB" id="A0AAE7DF20"/>
<organism evidence="8 9">
    <name type="scientific">Pseudomonas umsongensis</name>
    <dbReference type="NCBI Taxonomy" id="198618"/>
    <lineage>
        <taxon>Bacteria</taxon>
        <taxon>Pseudomonadati</taxon>
        <taxon>Pseudomonadota</taxon>
        <taxon>Gammaproteobacteria</taxon>
        <taxon>Pseudomonadales</taxon>
        <taxon>Pseudomonadaceae</taxon>
        <taxon>Pseudomonas</taxon>
    </lineage>
</organism>
<feature type="transmembrane region" description="Helical" evidence="6">
    <location>
        <begin position="410"/>
        <end position="430"/>
    </location>
</feature>
<feature type="transmembrane region" description="Helical" evidence="6">
    <location>
        <begin position="172"/>
        <end position="190"/>
    </location>
</feature>